<evidence type="ECO:0000256" key="1">
    <source>
        <dbReference type="SAM" id="Phobius"/>
    </source>
</evidence>
<feature type="transmembrane region" description="Helical" evidence="1">
    <location>
        <begin position="59"/>
        <end position="82"/>
    </location>
</feature>
<protein>
    <submittedName>
        <fullName evidence="2">Uncharacterized protein</fullName>
    </submittedName>
</protein>
<name>A0ABU5VXS6_9BACT</name>
<gene>
    <name evidence="2" type="ORF">SHI21_13115</name>
</gene>
<dbReference type="Proteomes" id="UP001302274">
    <property type="component" value="Unassembled WGS sequence"/>
</dbReference>
<keyword evidence="3" id="KW-1185">Reference proteome</keyword>
<comment type="caution">
    <text evidence="2">The sequence shown here is derived from an EMBL/GenBank/DDBJ whole genome shotgun (WGS) entry which is preliminary data.</text>
</comment>
<evidence type="ECO:0000313" key="3">
    <source>
        <dbReference type="Proteomes" id="UP001302274"/>
    </source>
</evidence>
<dbReference type="RefSeq" id="WP_323577052.1">
    <property type="nucleotide sequence ID" value="NZ_JAYGJQ010000002.1"/>
</dbReference>
<organism evidence="2 3">
    <name type="scientific">Bacteriovorax antarcticus</name>
    <dbReference type="NCBI Taxonomy" id="3088717"/>
    <lineage>
        <taxon>Bacteria</taxon>
        <taxon>Pseudomonadati</taxon>
        <taxon>Bdellovibrionota</taxon>
        <taxon>Bacteriovoracia</taxon>
        <taxon>Bacteriovoracales</taxon>
        <taxon>Bacteriovoracaceae</taxon>
        <taxon>Bacteriovorax</taxon>
    </lineage>
</organism>
<keyword evidence="1" id="KW-0812">Transmembrane</keyword>
<accession>A0ABU5VXS6</accession>
<keyword evidence="1" id="KW-0472">Membrane</keyword>
<reference evidence="2 3" key="1">
    <citation type="submission" date="2023-11" db="EMBL/GenBank/DDBJ databases">
        <title>A Novel Polar Bacteriovorax (B. antarcticus) Isolated from the Biocrust in Antarctica.</title>
        <authorList>
            <person name="Mun W."/>
            <person name="Choi S.Y."/>
            <person name="Mitchell R.J."/>
        </authorList>
    </citation>
    <scope>NUCLEOTIDE SEQUENCE [LARGE SCALE GENOMIC DNA]</scope>
    <source>
        <strain evidence="2 3">PP10</strain>
    </source>
</reference>
<sequence>MKKIFIVLLVTIISTAVGLYFRPSYALIGQLDWINVLTKGYFVGSISGFFSQGYLDESFWYVMRYTMGGLIVGMILMSFVGGSKSSGKAKKK</sequence>
<proteinExistence type="predicted"/>
<evidence type="ECO:0000313" key="2">
    <source>
        <dbReference type="EMBL" id="MEA9357158.1"/>
    </source>
</evidence>
<dbReference type="EMBL" id="JAYGJQ010000002">
    <property type="protein sequence ID" value="MEA9357158.1"/>
    <property type="molecule type" value="Genomic_DNA"/>
</dbReference>
<keyword evidence="1" id="KW-1133">Transmembrane helix</keyword>